<comment type="similarity">
    <text evidence="11">Belongs to the tetrahydrofolate dehydrogenase/cyclohydrolase family.</text>
</comment>
<reference evidence="14 15" key="1">
    <citation type="submission" date="2019-08" db="EMBL/GenBank/DDBJ databases">
        <title>Tsukamurella conjunctivitidis sp. nov., Tsukamurella assacharolytica sp. nov. and Tsukamurella sputae sp. nov. isolated from patients with conjunctivitis, bacteraemia (lymphoma) and respiratory infection (sputum) in Hong Kong.</title>
        <authorList>
            <person name="Fok K.M.N."/>
            <person name="Fong J.Y.H."/>
        </authorList>
    </citation>
    <scope>NUCLEOTIDE SEQUENCE [LARGE SCALE GENOMIC DNA]</scope>
    <source>
        <strain evidence="14 15">HKU70</strain>
    </source>
</reference>
<evidence type="ECO:0000256" key="6">
    <source>
        <dbReference type="ARBA" id="ARBA00022857"/>
    </source>
</evidence>
<dbReference type="Proteomes" id="UP000319792">
    <property type="component" value="Unassembled WGS sequence"/>
</dbReference>
<dbReference type="PANTHER" id="PTHR48099">
    <property type="entry name" value="C-1-TETRAHYDROFOLATE SYNTHASE, CYTOPLASMIC-RELATED"/>
    <property type="match status" value="1"/>
</dbReference>
<keyword evidence="4 11" id="KW-0658">Purine biosynthesis</keyword>
<dbReference type="CDD" id="cd01080">
    <property type="entry name" value="NAD_bind_m-THF_DH_Cyclohyd"/>
    <property type="match status" value="1"/>
</dbReference>
<keyword evidence="15" id="KW-1185">Reference proteome</keyword>
<dbReference type="GO" id="GO:0004477">
    <property type="term" value="F:methenyltetrahydrofolate cyclohydrolase activity"/>
    <property type="evidence" value="ECO:0007669"/>
    <property type="project" value="UniProtKB-UniRule"/>
</dbReference>
<comment type="caution">
    <text evidence="14">The sequence shown here is derived from an EMBL/GenBank/DDBJ whole genome shotgun (WGS) entry which is preliminary data.</text>
</comment>
<dbReference type="OrthoDB" id="9803580at2"/>
<evidence type="ECO:0000256" key="4">
    <source>
        <dbReference type="ARBA" id="ARBA00022755"/>
    </source>
</evidence>
<protein>
    <recommendedName>
        <fullName evidence="11">Bifunctional protein FolD</fullName>
    </recommendedName>
    <domain>
        <recommendedName>
            <fullName evidence="11">Methylenetetrahydrofolate dehydrogenase</fullName>
            <ecNumber evidence="11">1.5.1.5</ecNumber>
        </recommendedName>
    </domain>
    <domain>
        <recommendedName>
            <fullName evidence="11">Methenyltetrahydrofolate cyclohydrolase</fullName>
            <ecNumber evidence="11">3.5.4.9</ecNumber>
        </recommendedName>
    </domain>
</protein>
<dbReference type="RefSeq" id="WP_146433234.1">
    <property type="nucleotide sequence ID" value="NZ_VIGV01000002.1"/>
</dbReference>
<feature type="domain" description="Tetrahydrofolate dehydrogenase/cyclohydrolase NAD(P)-binding" evidence="13">
    <location>
        <begin position="137"/>
        <end position="270"/>
    </location>
</feature>
<proteinExistence type="inferred from homology"/>
<evidence type="ECO:0000256" key="2">
    <source>
        <dbReference type="ARBA" id="ARBA00022563"/>
    </source>
</evidence>
<evidence type="ECO:0000313" key="15">
    <source>
        <dbReference type="Proteomes" id="UP000319792"/>
    </source>
</evidence>
<comment type="function">
    <text evidence="11">Catalyzes the oxidation of 5,10-methylenetetrahydrofolate to 5,10-methenyltetrahydrofolate and then the hydrolysis of 5,10-methenyltetrahydrofolate to 10-formyltetrahydrofolate.</text>
</comment>
<feature type="domain" description="Tetrahydrofolate dehydrogenase/cyclohydrolase catalytic" evidence="12">
    <location>
        <begin position="7"/>
        <end position="118"/>
    </location>
</feature>
<evidence type="ECO:0000256" key="9">
    <source>
        <dbReference type="ARBA" id="ARBA00023167"/>
    </source>
</evidence>
<comment type="caution">
    <text evidence="11">Lacks conserved residue(s) required for the propagation of feature annotation.</text>
</comment>
<comment type="pathway">
    <text evidence="1 11">One-carbon metabolism; tetrahydrofolate interconversion.</text>
</comment>
<keyword evidence="6 11" id="KW-0521">NADP</keyword>
<dbReference type="Pfam" id="PF00763">
    <property type="entry name" value="THF_DHG_CYH"/>
    <property type="match status" value="1"/>
</dbReference>
<dbReference type="EMBL" id="VIGV01000002">
    <property type="protein sequence ID" value="TWS25334.1"/>
    <property type="molecule type" value="Genomic_DNA"/>
</dbReference>
<keyword evidence="10 11" id="KW-0511">Multifunctional enzyme</keyword>
<accession>A0A5C5RRK8</accession>
<evidence type="ECO:0000256" key="7">
    <source>
        <dbReference type="ARBA" id="ARBA00023002"/>
    </source>
</evidence>
<dbReference type="PANTHER" id="PTHR48099:SF5">
    <property type="entry name" value="C-1-TETRAHYDROFOLATE SYNTHASE, CYTOPLASMIC"/>
    <property type="match status" value="1"/>
</dbReference>
<dbReference type="InterPro" id="IPR020630">
    <property type="entry name" value="THF_DH/CycHdrlase_cat_dom"/>
</dbReference>
<keyword evidence="8 11" id="KW-0368">Histidine biosynthesis</keyword>
<dbReference type="Gene3D" id="3.40.50.720">
    <property type="entry name" value="NAD(P)-binding Rossmann-like Domain"/>
    <property type="match status" value="1"/>
</dbReference>
<name>A0A5C5RRK8_9ACTN</name>
<dbReference type="SUPFAM" id="SSF53223">
    <property type="entry name" value="Aminoacid dehydrogenase-like, N-terminal domain"/>
    <property type="match status" value="1"/>
</dbReference>
<gene>
    <name evidence="11" type="primary">folD</name>
    <name evidence="14" type="ORF">FK268_09060</name>
</gene>
<dbReference type="EC" id="3.5.4.9" evidence="11"/>
<evidence type="ECO:0000256" key="8">
    <source>
        <dbReference type="ARBA" id="ARBA00023102"/>
    </source>
</evidence>
<dbReference type="PROSITE" id="PS00767">
    <property type="entry name" value="THF_DHG_CYH_2"/>
    <property type="match status" value="1"/>
</dbReference>
<dbReference type="PRINTS" id="PR00085">
    <property type="entry name" value="THFDHDRGNASE"/>
</dbReference>
<dbReference type="Pfam" id="PF02882">
    <property type="entry name" value="THF_DHG_CYH_C"/>
    <property type="match status" value="1"/>
</dbReference>
<dbReference type="InterPro" id="IPR020867">
    <property type="entry name" value="THF_DH/CycHdrlase_CS"/>
</dbReference>
<dbReference type="UniPathway" id="UPA00193"/>
<dbReference type="InterPro" id="IPR020631">
    <property type="entry name" value="THF_DH/CycHdrlase_NAD-bd_dom"/>
</dbReference>
<evidence type="ECO:0000256" key="1">
    <source>
        <dbReference type="ARBA" id="ARBA00004777"/>
    </source>
</evidence>
<comment type="subunit">
    <text evidence="11">Homodimer.</text>
</comment>
<evidence type="ECO:0000256" key="10">
    <source>
        <dbReference type="ARBA" id="ARBA00023268"/>
    </source>
</evidence>
<sequence>MPTSNVLSGIEIANRMNAETASRAADLSVVPTLATVLVGDDPGSVKYVEMKRRRSARWGLGTVHVHLLSDTSTSALLAVLSELADDTSVHGILLQHPLPAHIDGRAAFDAIPLTKDVDGTSSAAFAAAALGRPGHRSCTPAGIIALLDHYGVPLAGADVVVVGRSAILGKPLAAMLTERDATVTLCHSRTTDLAAHTRRADVLVAAAGRPGLITGEMVRSGAAVVDAGFTPGDVAPEVSEVASAVSPVPGGVGPMTIAMLLAHTVDAAEWRSERCHPGGPDRT</sequence>
<dbReference type="GO" id="GO:0005829">
    <property type="term" value="C:cytosol"/>
    <property type="evidence" value="ECO:0007669"/>
    <property type="project" value="TreeGrafter"/>
</dbReference>
<evidence type="ECO:0000256" key="3">
    <source>
        <dbReference type="ARBA" id="ARBA00022605"/>
    </source>
</evidence>
<dbReference type="Gene3D" id="3.40.50.10860">
    <property type="entry name" value="Leucine Dehydrogenase, chain A, domain 1"/>
    <property type="match status" value="1"/>
</dbReference>
<evidence type="ECO:0000259" key="12">
    <source>
        <dbReference type="Pfam" id="PF00763"/>
    </source>
</evidence>
<dbReference type="InterPro" id="IPR046346">
    <property type="entry name" value="Aminoacid_DH-like_N_sf"/>
</dbReference>
<dbReference type="InterPro" id="IPR000672">
    <property type="entry name" value="THF_DH/CycHdrlase"/>
</dbReference>
<dbReference type="GO" id="GO:0000105">
    <property type="term" value="P:L-histidine biosynthetic process"/>
    <property type="evidence" value="ECO:0007669"/>
    <property type="project" value="UniProtKB-KW"/>
</dbReference>
<keyword evidence="5 11" id="KW-0378">Hydrolase</keyword>
<comment type="catalytic activity">
    <reaction evidence="11">
        <text>(6R)-5,10-methenyltetrahydrofolate + H2O = (6R)-10-formyltetrahydrofolate + H(+)</text>
        <dbReference type="Rhea" id="RHEA:23700"/>
        <dbReference type="ChEBI" id="CHEBI:15377"/>
        <dbReference type="ChEBI" id="CHEBI:15378"/>
        <dbReference type="ChEBI" id="CHEBI:57455"/>
        <dbReference type="ChEBI" id="CHEBI:195366"/>
        <dbReference type="EC" id="3.5.4.9"/>
    </reaction>
</comment>
<feature type="binding site" evidence="11">
    <location>
        <begin position="163"/>
        <end position="165"/>
    </location>
    <ligand>
        <name>NADP(+)</name>
        <dbReference type="ChEBI" id="CHEBI:58349"/>
    </ligand>
</feature>
<keyword evidence="2 11" id="KW-0554">One-carbon metabolism</keyword>
<keyword evidence="9 11" id="KW-0486">Methionine biosynthesis</keyword>
<dbReference type="EC" id="1.5.1.5" evidence="11"/>
<comment type="catalytic activity">
    <reaction evidence="11">
        <text>(6R)-5,10-methylene-5,6,7,8-tetrahydrofolate + NADP(+) = (6R)-5,10-methenyltetrahydrofolate + NADPH</text>
        <dbReference type="Rhea" id="RHEA:22812"/>
        <dbReference type="ChEBI" id="CHEBI:15636"/>
        <dbReference type="ChEBI" id="CHEBI:57455"/>
        <dbReference type="ChEBI" id="CHEBI:57783"/>
        <dbReference type="ChEBI" id="CHEBI:58349"/>
        <dbReference type="EC" id="1.5.1.5"/>
    </reaction>
</comment>
<keyword evidence="3 11" id="KW-0028">Amino-acid biosynthesis</keyword>
<dbReference type="AlphaFoldDB" id="A0A5C5RRK8"/>
<dbReference type="GO" id="GO:0006164">
    <property type="term" value="P:purine nucleotide biosynthetic process"/>
    <property type="evidence" value="ECO:0007669"/>
    <property type="project" value="UniProtKB-KW"/>
</dbReference>
<evidence type="ECO:0000259" key="13">
    <source>
        <dbReference type="Pfam" id="PF02882"/>
    </source>
</evidence>
<evidence type="ECO:0000256" key="11">
    <source>
        <dbReference type="HAMAP-Rule" id="MF_01576"/>
    </source>
</evidence>
<dbReference type="SUPFAM" id="SSF51735">
    <property type="entry name" value="NAD(P)-binding Rossmann-fold domains"/>
    <property type="match status" value="1"/>
</dbReference>
<dbReference type="HAMAP" id="MF_01576">
    <property type="entry name" value="THF_DHG_CYH"/>
    <property type="match status" value="1"/>
</dbReference>
<evidence type="ECO:0000313" key="14">
    <source>
        <dbReference type="EMBL" id="TWS25334.1"/>
    </source>
</evidence>
<keyword evidence="7 11" id="KW-0560">Oxidoreductase</keyword>
<dbReference type="InterPro" id="IPR036291">
    <property type="entry name" value="NAD(P)-bd_dom_sf"/>
</dbReference>
<dbReference type="GO" id="GO:0035999">
    <property type="term" value="P:tetrahydrofolate interconversion"/>
    <property type="evidence" value="ECO:0007669"/>
    <property type="project" value="UniProtKB-UniRule"/>
</dbReference>
<dbReference type="GO" id="GO:0004488">
    <property type="term" value="F:methylenetetrahydrofolate dehydrogenase (NADP+) activity"/>
    <property type="evidence" value="ECO:0007669"/>
    <property type="project" value="UniProtKB-UniRule"/>
</dbReference>
<dbReference type="GO" id="GO:0009086">
    <property type="term" value="P:methionine biosynthetic process"/>
    <property type="evidence" value="ECO:0007669"/>
    <property type="project" value="UniProtKB-KW"/>
</dbReference>
<evidence type="ECO:0000256" key="5">
    <source>
        <dbReference type="ARBA" id="ARBA00022801"/>
    </source>
</evidence>
<organism evidence="14 15">
    <name type="scientific">Tsukamurella sputi</name>
    <dbReference type="NCBI Taxonomy" id="2591848"/>
    <lineage>
        <taxon>Bacteria</taxon>
        <taxon>Bacillati</taxon>
        <taxon>Actinomycetota</taxon>
        <taxon>Actinomycetes</taxon>
        <taxon>Mycobacteriales</taxon>
        <taxon>Tsukamurellaceae</taxon>
        <taxon>Tsukamurella</taxon>
    </lineage>
</organism>